<evidence type="ECO:0000256" key="6">
    <source>
        <dbReference type="ARBA" id="ARBA00023136"/>
    </source>
</evidence>
<gene>
    <name evidence="11" type="ORF">AVEN_14033_1</name>
    <name evidence="10" type="ORF">AVEN_39530_1</name>
</gene>
<dbReference type="AlphaFoldDB" id="A0A4Y2EAF7"/>
<feature type="non-terminal residue" evidence="10">
    <location>
        <position position="1"/>
    </location>
</feature>
<evidence type="ECO:0000256" key="1">
    <source>
        <dbReference type="ARBA" id="ARBA00004170"/>
    </source>
</evidence>
<feature type="non-terminal residue" evidence="10">
    <location>
        <position position="111"/>
    </location>
</feature>
<comment type="subcellular location">
    <subcellularLocation>
        <location evidence="1">Membrane</location>
        <topology evidence="1">Peripheral membrane protein</topology>
    </subcellularLocation>
</comment>
<dbReference type="PANTHER" id="PTHR13768:SF2">
    <property type="entry name" value="GAMMA-SOLUBLE NSF ATTACHMENT PROTEIN"/>
    <property type="match status" value="1"/>
</dbReference>
<dbReference type="EMBL" id="BGPR01092152">
    <property type="protein sequence ID" value="GBM26110.1"/>
    <property type="molecule type" value="Genomic_DNA"/>
</dbReference>
<dbReference type="GO" id="GO:0006886">
    <property type="term" value="P:intracellular protein transport"/>
    <property type="evidence" value="ECO:0007669"/>
    <property type="project" value="InterPro"/>
</dbReference>
<dbReference type="InterPro" id="IPR011990">
    <property type="entry name" value="TPR-like_helical_dom_sf"/>
</dbReference>
<keyword evidence="3" id="KW-0813">Transport</keyword>
<reference evidence="10 12" key="1">
    <citation type="journal article" date="2019" name="Sci. Rep.">
        <title>Orb-weaving spider Araneus ventricosus genome elucidates the spidroin gene catalogue.</title>
        <authorList>
            <person name="Kono N."/>
            <person name="Nakamura H."/>
            <person name="Ohtoshi R."/>
            <person name="Moran D.A.P."/>
            <person name="Shinohara A."/>
            <person name="Yoshida Y."/>
            <person name="Fujiwara M."/>
            <person name="Mori M."/>
            <person name="Tomita M."/>
            <person name="Arakawa K."/>
        </authorList>
    </citation>
    <scope>NUCLEOTIDE SEQUENCE [LARGE SCALE GENOMIC DNA]</scope>
</reference>
<evidence type="ECO:0000256" key="8">
    <source>
        <dbReference type="ARBA" id="ARBA00042485"/>
    </source>
</evidence>
<keyword evidence="5" id="KW-0653">Protein transport</keyword>
<dbReference type="GO" id="GO:0005774">
    <property type="term" value="C:vacuolar membrane"/>
    <property type="evidence" value="ECO:0007669"/>
    <property type="project" value="TreeGrafter"/>
</dbReference>
<dbReference type="GO" id="GO:0005483">
    <property type="term" value="F:soluble NSF attachment protein activity"/>
    <property type="evidence" value="ECO:0007669"/>
    <property type="project" value="TreeGrafter"/>
</dbReference>
<organism evidence="10 12">
    <name type="scientific">Araneus ventricosus</name>
    <name type="common">Orbweaver spider</name>
    <name type="synonym">Epeira ventricosa</name>
    <dbReference type="NCBI Taxonomy" id="182803"/>
    <lineage>
        <taxon>Eukaryota</taxon>
        <taxon>Metazoa</taxon>
        <taxon>Ecdysozoa</taxon>
        <taxon>Arthropoda</taxon>
        <taxon>Chelicerata</taxon>
        <taxon>Arachnida</taxon>
        <taxon>Araneae</taxon>
        <taxon>Araneomorphae</taxon>
        <taxon>Entelegynae</taxon>
        <taxon>Araneoidea</taxon>
        <taxon>Araneidae</taxon>
        <taxon>Araneus</taxon>
    </lineage>
</organism>
<dbReference type="PANTHER" id="PTHR13768">
    <property type="entry name" value="SOLUBLE NSF ATTACHMENT PROTEIN SNAP"/>
    <property type="match status" value="1"/>
</dbReference>
<dbReference type="GO" id="GO:0016192">
    <property type="term" value="P:vesicle-mediated transport"/>
    <property type="evidence" value="ECO:0007669"/>
    <property type="project" value="UniProtKB-KW"/>
</dbReference>
<accession>A0A4Y2EAF7</accession>
<evidence type="ECO:0000256" key="9">
    <source>
        <dbReference type="PROSITE-ProRule" id="PRU00339"/>
    </source>
</evidence>
<keyword evidence="12" id="KW-1185">Reference proteome</keyword>
<dbReference type="GO" id="GO:0019905">
    <property type="term" value="F:syntaxin binding"/>
    <property type="evidence" value="ECO:0007669"/>
    <property type="project" value="TreeGrafter"/>
</dbReference>
<sequence length="111" mass="12140">VSPTECEQCLVKAGEVYDDVGRGKTAAKQHVTLAELYEEQGNFQRAVEEYQKAADMFTVENVKHNLVVSQKDNASEITGTILGMNESNNSGVAKINLCYNASIPLGFDILK</sequence>
<dbReference type="PROSITE" id="PS50005">
    <property type="entry name" value="TPR"/>
    <property type="match status" value="1"/>
</dbReference>
<keyword evidence="4" id="KW-0931">ER-Golgi transport</keyword>
<evidence type="ECO:0000256" key="7">
    <source>
        <dbReference type="ARBA" id="ARBA00040047"/>
    </source>
</evidence>
<dbReference type="GO" id="GO:0031201">
    <property type="term" value="C:SNARE complex"/>
    <property type="evidence" value="ECO:0007669"/>
    <property type="project" value="TreeGrafter"/>
</dbReference>
<dbReference type="EMBL" id="BGPR01092472">
    <property type="protein sequence ID" value="GBM27348.1"/>
    <property type="molecule type" value="Genomic_DNA"/>
</dbReference>
<dbReference type="Gene3D" id="1.25.40.10">
    <property type="entry name" value="Tetratricopeptide repeat domain"/>
    <property type="match status" value="1"/>
</dbReference>
<comment type="similarity">
    <text evidence="2">Belongs to the SNAP family.</text>
</comment>
<evidence type="ECO:0000313" key="10">
    <source>
        <dbReference type="EMBL" id="GBM26110.1"/>
    </source>
</evidence>
<evidence type="ECO:0000256" key="3">
    <source>
        <dbReference type="ARBA" id="ARBA00022448"/>
    </source>
</evidence>
<proteinExistence type="inferred from homology"/>
<evidence type="ECO:0000313" key="12">
    <source>
        <dbReference type="Proteomes" id="UP000499080"/>
    </source>
</evidence>
<feature type="repeat" description="TPR" evidence="9">
    <location>
        <begin position="27"/>
        <end position="60"/>
    </location>
</feature>
<dbReference type="InterPro" id="IPR000744">
    <property type="entry name" value="NSF_attach"/>
</dbReference>
<name>A0A4Y2EAF7_ARAVE</name>
<comment type="caution">
    <text evidence="10">The sequence shown here is derived from an EMBL/GenBank/DDBJ whole genome shotgun (WGS) entry which is preliminary data.</text>
</comment>
<evidence type="ECO:0000256" key="2">
    <source>
        <dbReference type="ARBA" id="ARBA00010050"/>
    </source>
</evidence>
<dbReference type="Pfam" id="PF14938">
    <property type="entry name" value="SNAP"/>
    <property type="match status" value="1"/>
</dbReference>
<dbReference type="Proteomes" id="UP000499080">
    <property type="component" value="Unassembled WGS sequence"/>
</dbReference>
<protein>
    <recommendedName>
        <fullName evidence="7">Gamma-soluble NSF attachment protein</fullName>
    </recommendedName>
    <alternativeName>
        <fullName evidence="8">N-ethylmaleimide-sensitive factor attachment protein gamma</fullName>
    </alternativeName>
</protein>
<dbReference type="SUPFAM" id="SSF48452">
    <property type="entry name" value="TPR-like"/>
    <property type="match status" value="1"/>
</dbReference>
<dbReference type="InterPro" id="IPR019734">
    <property type="entry name" value="TPR_rpt"/>
</dbReference>
<evidence type="ECO:0000313" key="11">
    <source>
        <dbReference type="EMBL" id="GBM27348.1"/>
    </source>
</evidence>
<keyword evidence="9" id="KW-0802">TPR repeat</keyword>
<evidence type="ECO:0000256" key="5">
    <source>
        <dbReference type="ARBA" id="ARBA00022927"/>
    </source>
</evidence>
<keyword evidence="6" id="KW-0472">Membrane</keyword>
<dbReference type="OrthoDB" id="6457438at2759"/>
<evidence type="ECO:0000256" key="4">
    <source>
        <dbReference type="ARBA" id="ARBA00022892"/>
    </source>
</evidence>